<dbReference type="RefSeq" id="WP_067033672.1">
    <property type="nucleotide sequence ID" value="NZ_FLRA01000008.1"/>
</dbReference>
<dbReference type="Proteomes" id="UP000092871">
    <property type="component" value="Unassembled WGS sequence"/>
</dbReference>
<dbReference type="AlphaFoldDB" id="A0A1C3JPX4"/>
<sequence length="166" mass="18072">MKRLIGLLALSLMLPLVGCASKTVTPLEVGTKVTLKGIENQYGEPFKNQNSMQALMFVEGMSAKEVLQSALDRVDTSCLDEGKLVYLADISGMPSLISNMVTVPKIRTYDYPIWLDREGDISATLPSKEGHVSLLSINKQVVTAASFYANSDTLSQALINECGIER</sequence>
<evidence type="ECO:0000256" key="1">
    <source>
        <dbReference type="SAM" id="SignalP"/>
    </source>
</evidence>
<evidence type="ECO:0000313" key="4">
    <source>
        <dbReference type="Proteomes" id="UP000092840"/>
    </source>
</evidence>
<feature type="chain" id="PRO_5008676924" evidence="1">
    <location>
        <begin position="21"/>
        <end position="166"/>
    </location>
</feature>
<name>A0A1C3JPX4_9GAMM</name>
<dbReference type="EMBL" id="FLRB01000001">
    <property type="protein sequence ID" value="SBT19537.1"/>
    <property type="molecule type" value="Genomic_DNA"/>
</dbReference>
<dbReference type="Proteomes" id="UP000092840">
    <property type="component" value="Unassembled WGS sequence"/>
</dbReference>
<feature type="signal peptide" evidence="1">
    <location>
        <begin position="1"/>
        <end position="20"/>
    </location>
</feature>
<evidence type="ECO:0000313" key="3">
    <source>
        <dbReference type="EMBL" id="SBT19537.1"/>
    </source>
</evidence>
<keyword evidence="4" id="KW-1185">Reference proteome</keyword>
<proteinExistence type="predicted"/>
<keyword evidence="1" id="KW-0732">Signal</keyword>
<accession>A0A1C3JPX4</accession>
<gene>
    <name evidence="2" type="ORF">MGA5115_01304</name>
    <name evidence="3" type="ORF">MGA5116_00103</name>
</gene>
<reference evidence="3 4" key="1">
    <citation type="submission" date="2016-06" db="EMBL/GenBank/DDBJ databases">
        <authorList>
            <person name="Rodrigo-Torres L."/>
            <person name="Arahal D.R."/>
        </authorList>
    </citation>
    <scope>NUCLEOTIDE SEQUENCE [LARGE SCALE GENOMIC DNA]</scope>
    <source>
        <strain evidence="3 4">CECT 5116</strain>
    </source>
</reference>
<evidence type="ECO:0000313" key="2">
    <source>
        <dbReference type="EMBL" id="SBT17202.1"/>
    </source>
</evidence>
<protein>
    <submittedName>
        <fullName evidence="2">Uncharacterized protein</fullName>
    </submittedName>
</protein>
<reference evidence="2 5" key="2">
    <citation type="submission" date="2016-06" db="EMBL/GenBank/DDBJ databases">
        <authorList>
            <person name="Kjaerup R.B."/>
            <person name="Dalgaard T.S."/>
            <person name="Juul-Madsen H.R."/>
        </authorList>
    </citation>
    <scope>NUCLEOTIDE SEQUENCE [LARGE SCALE GENOMIC DNA]</scope>
    <source>
        <strain evidence="2 5">CECT 5115</strain>
    </source>
</reference>
<dbReference type="EMBL" id="FLRA01000008">
    <property type="protein sequence ID" value="SBT17202.1"/>
    <property type="molecule type" value="Genomic_DNA"/>
</dbReference>
<organism evidence="2 5">
    <name type="scientific">Marinomonas gallaica</name>
    <dbReference type="NCBI Taxonomy" id="1806667"/>
    <lineage>
        <taxon>Bacteria</taxon>
        <taxon>Pseudomonadati</taxon>
        <taxon>Pseudomonadota</taxon>
        <taxon>Gammaproteobacteria</taxon>
        <taxon>Oceanospirillales</taxon>
        <taxon>Oceanospirillaceae</taxon>
        <taxon>Marinomonas</taxon>
    </lineage>
</organism>
<dbReference type="OrthoDB" id="5786920at2"/>
<evidence type="ECO:0000313" key="5">
    <source>
        <dbReference type="Proteomes" id="UP000092871"/>
    </source>
</evidence>